<dbReference type="AlphaFoldDB" id="A0A8J5S8P1"/>
<dbReference type="Proteomes" id="UP000729402">
    <property type="component" value="Unassembled WGS sequence"/>
</dbReference>
<proteinExistence type="predicted"/>
<comment type="caution">
    <text evidence="2">The sequence shown here is derived from an EMBL/GenBank/DDBJ whole genome shotgun (WGS) entry which is preliminary data.</text>
</comment>
<name>A0A8J5S8P1_ZIZPA</name>
<gene>
    <name evidence="2" type="ORF">GUJ93_ZPchr0003g17548</name>
</gene>
<dbReference type="EMBL" id="JAAALK010000286">
    <property type="protein sequence ID" value="KAG8062847.1"/>
    <property type="molecule type" value="Genomic_DNA"/>
</dbReference>
<evidence type="ECO:0000256" key="1">
    <source>
        <dbReference type="SAM" id="MobiDB-lite"/>
    </source>
</evidence>
<accession>A0A8J5S8P1</accession>
<protein>
    <submittedName>
        <fullName evidence="2">Uncharacterized protein</fullName>
    </submittedName>
</protein>
<organism evidence="2 3">
    <name type="scientific">Zizania palustris</name>
    <name type="common">Northern wild rice</name>
    <dbReference type="NCBI Taxonomy" id="103762"/>
    <lineage>
        <taxon>Eukaryota</taxon>
        <taxon>Viridiplantae</taxon>
        <taxon>Streptophyta</taxon>
        <taxon>Embryophyta</taxon>
        <taxon>Tracheophyta</taxon>
        <taxon>Spermatophyta</taxon>
        <taxon>Magnoliopsida</taxon>
        <taxon>Liliopsida</taxon>
        <taxon>Poales</taxon>
        <taxon>Poaceae</taxon>
        <taxon>BOP clade</taxon>
        <taxon>Oryzoideae</taxon>
        <taxon>Oryzeae</taxon>
        <taxon>Zizaniinae</taxon>
        <taxon>Zizania</taxon>
    </lineage>
</organism>
<feature type="region of interest" description="Disordered" evidence="1">
    <location>
        <begin position="53"/>
        <end position="83"/>
    </location>
</feature>
<reference evidence="2" key="1">
    <citation type="journal article" date="2021" name="bioRxiv">
        <title>Whole Genome Assembly and Annotation of Northern Wild Rice, Zizania palustris L., Supports a Whole Genome Duplication in the Zizania Genus.</title>
        <authorList>
            <person name="Haas M."/>
            <person name="Kono T."/>
            <person name="Macchietto M."/>
            <person name="Millas R."/>
            <person name="McGilp L."/>
            <person name="Shao M."/>
            <person name="Duquette J."/>
            <person name="Hirsch C.N."/>
            <person name="Kimball J."/>
        </authorList>
    </citation>
    <scope>NUCLEOTIDE SEQUENCE</scope>
    <source>
        <tissue evidence="2">Fresh leaf tissue</tissue>
    </source>
</reference>
<evidence type="ECO:0000313" key="2">
    <source>
        <dbReference type="EMBL" id="KAG8062847.1"/>
    </source>
</evidence>
<feature type="compositionally biased region" description="Polar residues" evidence="1">
    <location>
        <begin position="54"/>
        <end position="83"/>
    </location>
</feature>
<keyword evidence="3" id="KW-1185">Reference proteome</keyword>
<reference evidence="2" key="2">
    <citation type="submission" date="2021-02" db="EMBL/GenBank/DDBJ databases">
        <authorList>
            <person name="Kimball J.A."/>
            <person name="Haas M.W."/>
            <person name="Macchietto M."/>
            <person name="Kono T."/>
            <person name="Duquette J."/>
            <person name="Shao M."/>
        </authorList>
    </citation>
    <scope>NUCLEOTIDE SEQUENCE</scope>
    <source>
        <tissue evidence="2">Fresh leaf tissue</tissue>
    </source>
</reference>
<evidence type="ECO:0000313" key="3">
    <source>
        <dbReference type="Proteomes" id="UP000729402"/>
    </source>
</evidence>
<sequence length="83" mass="9372">MQLQVTDFTKPLRREKVVTLDYDVHLFCVTTEASPKICSSDFSPHCHIKIQKAGSDQVSQQQNIRWTDSGPSSRRQSAYNSGS</sequence>